<protein>
    <submittedName>
        <fullName evidence="1">Rap1 GTPase-GDP dissociation stimulator 1</fullName>
    </submittedName>
</protein>
<reference evidence="1" key="1">
    <citation type="submission" date="2020-07" db="EMBL/GenBank/DDBJ databases">
        <title>Multicomponent nature underlies the extraordinary mechanical properties of spider dragline silk.</title>
        <authorList>
            <person name="Kono N."/>
            <person name="Nakamura H."/>
            <person name="Mori M."/>
            <person name="Yoshida Y."/>
            <person name="Ohtoshi R."/>
            <person name="Malay A.D."/>
            <person name="Moran D.A.P."/>
            <person name="Tomita M."/>
            <person name="Numata K."/>
            <person name="Arakawa K."/>
        </authorList>
    </citation>
    <scope>NUCLEOTIDE SEQUENCE</scope>
</reference>
<organism evidence="1 2">
    <name type="scientific">Trichonephila clavata</name>
    <name type="common">Joro spider</name>
    <name type="synonym">Nephila clavata</name>
    <dbReference type="NCBI Taxonomy" id="2740835"/>
    <lineage>
        <taxon>Eukaryota</taxon>
        <taxon>Metazoa</taxon>
        <taxon>Ecdysozoa</taxon>
        <taxon>Arthropoda</taxon>
        <taxon>Chelicerata</taxon>
        <taxon>Arachnida</taxon>
        <taxon>Araneae</taxon>
        <taxon>Araneomorphae</taxon>
        <taxon>Entelegynae</taxon>
        <taxon>Araneoidea</taxon>
        <taxon>Nephilidae</taxon>
        <taxon>Trichonephila</taxon>
    </lineage>
</organism>
<dbReference type="InterPro" id="IPR040144">
    <property type="entry name" value="RAP1GDS1"/>
</dbReference>
<proteinExistence type="predicted"/>
<dbReference type="Proteomes" id="UP000887116">
    <property type="component" value="Unassembled WGS sequence"/>
</dbReference>
<name>A0A8X6LTC9_TRICU</name>
<accession>A0A8X6LTC9</accession>
<evidence type="ECO:0000313" key="2">
    <source>
        <dbReference type="Proteomes" id="UP000887116"/>
    </source>
</evidence>
<dbReference type="EMBL" id="BMAO01038049">
    <property type="protein sequence ID" value="GFR22241.1"/>
    <property type="molecule type" value="Genomic_DNA"/>
</dbReference>
<sequence>MIIILGEATRLLAWLAKNSKTPSVMKNLVKADALPPIISMMKSEHIVMQNEALIALSLISVSCLTEVEEISASTDLINILYQVMGGDIIVPELTQNALALLVVLLCSAKLRSAVNSTPIRTDLKALKNHNDEKIRDLAGNALQMLETSNAP</sequence>
<dbReference type="OrthoDB" id="26149at2759"/>
<gene>
    <name evidence="1" type="primary">RAP1GDS1</name>
    <name evidence="1" type="ORF">TNCT_12651</name>
</gene>
<dbReference type="Gene3D" id="1.25.10.10">
    <property type="entry name" value="Leucine-rich Repeat Variant"/>
    <property type="match status" value="1"/>
</dbReference>
<dbReference type="SUPFAM" id="SSF48371">
    <property type="entry name" value="ARM repeat"/>
    <property type="match status" value="1"/>
</dbReference>
<comment type="caution">
    <text evidence="1">The sequence shown here is derived from an EMBL/GenBank/DDBJ whole genome shotgun (WGS) entry which is preliminary data.</text>
</comment>
<dbReference type="GO" id="GO:0005085">
    <property type="term" value="F:guanyl-nucleotide exchange factor activity"/>
    <property type="evidence" value="ECO:0007669"/>
    <property type="project" value="InterPro"/>
</dbReference>
<dbReference type="AlphaFoldDB" id="A0A8X6LTC9"/>
<evidence type="ECO:0000313" key="1">
    <source>
        <dbReference type="EMBL" id="GFR22241.1"/>
    </source>
</evidence>
<dbReference type="PANTHER" id="PTHR10957">
    <property type="entry name" value="RAP1 GTPASE-GDP DISSOCIATION STIMULATOR 1"/>
    <property type="match status" value="1"/>
</dbReference>
<keyword evidence="2" id="KW-1185">Reference proteome</keyword>
<dbReference type="InterPro" id="IPR016024">
    <property type="entry name" value="ARM-type_fold"/>
</dbReference>
<dbReference type="InterPro" id="IPR011989">
    <property type="entry name" value="ARM-like"/>
</dbReference>